<feature type="transmembrane region" description="Helical" evidence="21">
    <location>
        <begin position="73"/>
        <end position="91"/>
    </location>
</feature>
<evidence type="ECO:0000256" key="7">
    <source>
        <dbReference type="ARBA" id="ARBA00022955"/>
    </source>
</evidence>
<keyword evidence="14" id="KW-0753">Steroid metabolism</keyword>
<sequence length="454" mass="50548">MAVAPPTSTVKAHSSQADDATSPSTHAALNPPTRTREFLGAPGAAAVFVLCHLVLLSFYIACAPSTTCGQGEGVTWLLTTSVKLLAGTYTLYNPTSLTLYALWLLWLVALFHIVPGRWVNGTRLRNGTTLSYKINALPSLIITLATCVAVLATVGRAPFLYLHDHMLYLVAAAFLLSAIASAALYLASFRPGVLLALGGNTGNPVYDYFIGRELNPRVGQFDIKCFTELRPGLIGWLVVNFCSAVAQYDRTGGTITDSMVLVQLFQAWYVFDSLANEPAVLTTMDIVTDGLGWMLTFGNLVWVPFSFSLQARYLALHPLQLGVMRCLGILALQAIGYWIFRSANLEKDRFRKNPSDPAVQHLAYISTKTGSRLLVSGWWGRARHINYLGDWIMSVAWCLPCGFGSVIPYLYPIYFIVLLIHRERRDEHKCHLKYGADWRRYRRIVPWRIVPYIY</sequence>
<evidence type="ECO:0000256" key="1">
    <source>
        <dbReference type="ARBA" id="ARBA00004141"/>
    </source>
</evidence>
<evidence type="ECO:0000256" key="17">
    <source>
        <dbReference type="ARBA" id="ARBA00074394"/>
    </source>
</evidence>
<evidence type="ECO:0000256" key="8">
    <source>
        <dbReference type="ARBA" id="ARBA00022989"/>
    </source>
</evidence>
<keyword evidence="8 21" id="KW-1133">Transmembrane helix</keyword>
<proteinExistence type="inferred from homology"/>
<keyword evidence="6" id="KW-0521">NADP</keyword>
<name>A0A4P9YVL3_9FUNG</name>
<feature type="transmembrane region" description="Helical" evidence="21">
    <location>
        <begin position="97"/>
        <end position="114"/>
    </location>
</feature>
<feature type="transmembrane region" description="Helical" evidence="21">
    <location>
        <begin position="134"/>
        <end position="154"/>
    </location>
</feature>
<keyword evidence="4" id="KW-0444">Lipid biosynthesis</keyword>
<evidence type="ECO:0000256" key="4">
    <source>
        <dbReference type="ARBA" id="ARBA00022516"/>
    </source>
</evidence>
<keyword evidence="13" id="KW-1207">Sterol metabolism</keyword>
<dbReference type="PROSITE" id="PS01017">
    <property type="entry name" value="STEROL_REDUCT_1"/>
    <property type="match status" value="1"/>
</dbReference>
<dbReference type="GO" id="GO:0006696">
    <property type="term" value="P:ergosterol biosynthetic process"/>
    <property type="evidence" value="ECO:0007669"/>
    <property type="project" value="TreeGrafter"/>
</dbReference>
<comment type="pathway">
    <text evidence="16">Steroid biosynthesis; zymosterol biosynthesis; zymosterol from lanosterol: step 2/6.</text>
</comment>
<evidence type="ECO:0000256" key="5">
    <source>
        <dbReference type="ARBA" id="ARBA00022692"/>
    </source>
</evidence>
<protein>
    <recommendedName>
        <fullName evidence="17">Delta(14)-sterol reductase ERG24</fullName>
        <ecNumber evidence="3">1.3.1.70</ecNumber>
    </recommendedName>
    <alternativeName>
        <fullName evidence="19">C-14 sterol reductase ERG24</fullName>
    </alternativeName>
    <alternativeName>
        <fullName evidence="18">Sterol C14-reductase ERG24</fullName>
    </alternativeName>
</protein>
<keyword evidence="5 21" id="KW-0812">Transmembrane</keyword>
<dbReference type="EC" id="1.3.1.70" evidence="3"/>
<feature type="transmembrane region" description="Helical" evidence="21">
    <location>
        <begin position="39"/>
        <end position="61"/>
    </location>
</feature>
<comment type="catalytic activity">
    <reaction evidence="15">
        <text>4,4-dimethyl-5alpha-cholesta-8,24-dien-3beta-ol + NADP(+) = 4,4-dimethyl-5alpha-cholesta-8,14,24-trien-3beta-ol + NADPH + H(+)</text>
        <dbReference type="Rhea" id="RHEA:18561"/>
        <dbReference type="ChEBI" id="CHEBI:15378"/>
        <dbReference type="ChEBI" id="CHEBI:17813"/>
        <dbReference type="ChEBI" id="CHEBI:18364"/>
        <dbReference type="ChEBI" id="CHEBI:57783"/>
        <dbReference type="ChEBI" id="CHEBI:58349"/>
        <dbReference type="EC" id="1.3.1.70"/>
    </reaction>
    <physiologicalReaction direction="right-to-left" evidence="15">
        <dbReference type="Rhea" id="RHEA:18563"/>
    </physiologicalReaction>
</comment>
<evidence type="ECO:0000256" key="21">
    <source>
        <dbReference type="SAM" id="Phobius"/>
    </source>
</evidence>
<dbReference type="InterPro" id="IPR001171">
    <property type="entry name" value="ERG24_DHCR-like"/>
</dbReference>
<dbReference type="OrthoDB" id="5326588at2759"/>
<evidence type="ECO:0000256" key="18">
    <source>
        <dbReference type="ARBA" id="ARBA00077841"/>
    </source>
</evidence>
<evidence type="ECO:0000313" key="23">
    <source>
        <dbReference type="Proteomes" id="UP000278143"/>
    </source>
</evidence>
<evidence type="ECO:0000256" key="20">
    <source>
        <dbReference type="SAM" id="MobiDB-lite"/>
    </source>
</evidence>
<dbReference type="FunFam" id="1.20.120.1630:FF:000009">
    <property type="entry name" value="C-14 sterol reductase"/>
    <property type="match status" value="1"/>
</dbReference>
<evidence type="ECO:0000256" key="12">
    <source>
        <dbReference type="ARBA" id="ARBA00023136"/>
    </source>
</evidence>
<keyword evidence="12 21" id="KW-0472">Membrane</keyword>
<dbReference type="GO" id="GO:0005789">
    <property type="term" value="C:endoplasmic reticulum membrane"/>
    <property type="evidence" value="ECO:0007669"/>
    <property type="project" value="TreeGrafter"/>
</dbReference>
<feature type="region of interest" description="Disordered" evidence="20">
    <location>
        <begin position="1"/>
        <end position="31"/>
    </location>
</feature>
<evidence type="ECO:0000256" key="16">
    <source>
        <dbReference type="ARBA" id="ARBA00060638"/>
    </source>
</evidence>
<evidence type="ECO:0000256" key="11">
    <source>
        <dbReference type="ARBA" id="ARBA00023098"/>
    </source>
</evidence>
<evidence type="ECO:0000256" key="2">
    <source>
        <dbReference type="ARBA" id="ARBA00005402"/>
    </source>
</evidence>
<comment type="similarity">
    <text evidence="2">Belongs to the ERG4/ERG24 family.</text>
</comment>
<evidence type="ECO:0000313" key="22">
    <source>
        <dbReference type="EMBL" id="RKP23271.1"/>
    </source>
</evidence>
<evidence type="ECO:0000256" key="13">
    <source>
        <dbReference type="ARBA" id="ARBA00023166"/>
    </source>
</evidence>
<dbReference type="Gene3D" id="1.20.120.1630">
    <property type="match status" value="1"/>
</dbReference>
<feature type="transmembrane region" description="Helical" evidence="21">
    <location>
        <begin position="391"/>
        <end position="420"/>
    </location>
</feature>
<evidence type="ECO:0000256" key="19">
    <source>
        <dbReference type="ARBA" id="ARBA00083315"/>
    </source>
</evidence>
<dbReference type="AlphaFoldDB" id="A0A4P9YVL3"/>
<evidence type="ECO:0000256" key="14">
    <source>
        <dbReference type="ARBA" id="ARBA00023221"/>
    </source>
</evidence>
<organism evidence="22 23">
    <name type="scientific">Syncephalis pseudoplumigaleata</name>
    <dbReference type="NCBI Taxonomy" id="1712513"/>
    <lineage>
        <taxon>Eukaryota</taxon>
        <taxon>Fungi</taxon>
        <taxon>Fungi incertae sedis</taxon>
        <taxon>Zoopagomycota</taxon>
        <taxon>Zoopagomycotina</taxon>
        <taxon>Zoopagomycetes</taxon>
        <taxon>Zoopagales</taxon>
        <taxon>Piptocephalidaceae</taxon>
        <taxon>Syncephalis</taxon>
    </lineage>
</organism>
<evidence type="ECO:0000256" key="15">
    <source>
        <dbReference type="ARBA" id="ARBA00052254"/>
    </source>
</evidence>
<evidence type="ECO:0000256" key="3">
    <source>
        <dbReference type="ARBA" id="ARBA00012413"/>
    </source>
</evidence>
<reference evidence="23" key="1">
    <citation type="journal article" date="2018" name="Nat. Microbiol.">
        <title>Leveraging single-cell genomics to expand the fungal tree of life.</title>
        <authorList>
            <person name="Ahrendt S.R."/>
            <person name="Quandt C.A."/>
            <person name="Ciobanu D."/>
            <person name="Clum A."/>
            <person name="Salamov A."/>
            <person name="Andreopoulos B."/>
            <person name="Cheng J.F."/>
            <person name="Woyke T."/>
            <person name="Pelin A."/>
            <person name="Henrissat B."/>
            <person name="Reynolds N.K."/>
            <person name="Benny G.L."/>
            <person name="Smith M.E."/>
            <person name="James T.Y."/>
            <person name="Grigoriev I.V."/>
        </authorList>
    </citation>
    <scope>NUCLEOTIDE SEQUENCE [LARGE SCALE GENOMIC DNA]</scope>
    <source>
        <strain evidence="23">Benny S71-1</strain>
    </source>
</reference>
<dbReference type="Proteomes" id="UP000278143">
    <property type="component" value="Unassembled WGS sequence"/>
</dbReference>
<keyword evidence="10" id="KW-0756">Sterol biosynthesis</keyword>
<evidence type="ECO:0000256" key="6">
    <source>
        <dbReference type="ARBA" id="ARBA00022857"/>
    </source>
</evidence>
<feature type="transmembrane region" description="Helical" evidence="21">
    <location>
        <begin position="166"/>
        <end position="187"/>
    </location>
</feature>
<dbReference type="InterPro" id="IPR018083">
    <property type="entry name" value="Sterol_reductase_CS"/>
</dbReference>
<accession>A0A4P9YVL3</accession>
<evidence type="ECO:0000256" key="9">
    <source>
        <dbReference type="ARBA" id="ARBA00023002"/>
    </source>
</evidence>
<dbReference type="GO" id="GO:0050613">
    <property type="term" value="F:Delta14-sterol reductase activity"/>
    <property type="evidence" value="ECO:0007669"/>
    <property type="project" value="UniProtKB-EC"/>
</dbReference>
<comment type="subcellular location">
    <subcellularLocation>
        <location evidence="1">Membrane</location>
        <topology evidence="1">Multi-pass membrane protein</topology>
    </subcellularLocation>
</comment>
<keyword evidence="11" id="KW-0443">Lipid metabolism</keyword>
<evidence type="ECO:0000256" key="10">
    <source>
        <dbReference type="ARBA" id="ARBA00023011"/>
    </source>
</evidence>
<dbReference type="PANTHER" id="PTHR21257">
    <property type="entry name" value="DELTA(14)-STEROL REDUCTASE"/>
    <property type="match status" value="1"/>
</dbReference>
<dbReference type="PROSITE" id="PS01018">
    <property type="entry name" value="STEROL_REDUCT_2"/>
    <property type="match status" value="1"/>
</dbReference>
<dbReference type="EMBL" id="KZ991146">
    <property type="protein sequence ID" value="RKP23271.1"/>
    <property type="molecule type" value="Genomic_DNA"/>
</dbReference>
<dbReference type="PANTHER" id="PTHR21257:SF52">
    <property type="entry name" value="DELTA(14)-STEROL REDUCTASE TM7SF2"/>
    <property type="match status" value="1"/>
</dbReference>
<keyword evidence="7" id="KW-0752">Steroid biosynthesis</keyword>
<gene>
    <name evidence="22" type="ORF">SYNPS1DRAFT_18886</name>
</gene>
<keyword evidence="23" id="KW-1185">Reference proteome</keyword>
<feature type="transmembrane region" description="Helical" evidence="21">
    <location>
        <begin position="321"/>
        <end position="340"/>
    </location>
</feature>
<dbReference type="Pfam" id="PF01222">
    <property type="entry name" value="ERG4_ERG24"/>
    <property type="match status" value="1"/>
</dbReference>
<keyword evidence="9" id="KW-0560">Oxidoreductase</keyword>
<feature type="compositionally biased region" description="Polar residues" evidence="20">
    <location>
        <begin position="1"/>
        <end position="27"/>
    </location>
</feature>